<evidence type="ECO:0000256" key="1">
    <source>
        <dbReference type="SAM" id="Phobius"/>
    </source>
</evidence>
<organism evidence="2 3">
    <name type="scientific">Anaeramoeba flamelloides</name>
    <dbReference type="NCBI Taxonomy" id="1746091"/>
    <lineage>
        <taxon>Eukaryota</taxon>
        <taxon>Metamonada</taxon>
        <taxon>Anaeramoebidae</taxon>
        <taxon>Anaeramoeba</taxon>
    </lineage>
</organism>
<gene>
    <name evidence="2" type="ORF">M0812_27662</name>
</gene>
<evidence type="ECO:0000313" key="2">
    <source>
        <dbReference type="EMBL" id="KAJ3425227.1"/>
    </source>
</evidence>
<dbReference type="EMBL" id="JANTQA010000070">
    <property type="protein sequence ID" value="KAJ3425227.1"/>
    <property type="molecule type" value="Genomic_DNA"/>
</dbReference>
<evidence type="ECO:0008006" key="4">
    <source>
        <dbReference type="Google" id="ProtNLM"/>
    </source>
</evidence>
<name>A0AAV7Y9H4_9EUKA</name>
<feature type="transmembrane region" description="Helical" evidence="1">
    <location>
        <begin position="117"/>
        <end position="136"/>
    </location>
</feature>
<keyword evidence="1" id="KW-0812">Transmembrane</keyword>
<protein>
    <recommendedName>
        <fullName evidence="4">Photosystem I assembly protein Ycf4</fullName>
    </recommendedName>
</protein>
<keyword evidence="1" id="KW-1133">Transmembrane helix</keyword>
<feature type="transmembrane region" description="Helical" evidence="1">
    <location>
        <begin position="87"/>
        <end position="105"/>
    </location>
</feature>
<proteinExistence type="predicted"/>
<dbReference type="AlphaFoldDB" id="A0AAV7Y9H4"/>
<dbReference type="Proteomes" id="UP001146793">
    <property type="component" value="Unassembled WGS sequence"/>
</dbReference>
<evidence type="ECO:0000313" key="3">
    <source>
        <dbReference type="Proteomes" id="UP001146793"/>
    </source>
</evidence>
<accession>A0AAV7Y9H4</accession>
<sequence length="264" mass="30861">MPLVEFLFWTDVLVLIFFFFFYNQQLKKQERISQAFASAPTNSDHLLGDLPSDLVSYTRSVITPSETVLLQTIPTAAELHNQAVSLLMYYLNGFCVFAGALFYFYSTYKAKEPSVVVYFIQLICNVSISVFCLLIINVKLRTLYILTDQKAYLFGNYRMRLSNKELRKVKFWDLDKLPEFTVYHRNNGNGDLIFDQEITNTGSTRFPTPVGFRYLHDIQKIEELVKNAIDQNQTHQIKNEKEKMLEIQIPEQDLYTKKKLLKKD</sequence>
<comment type="caution">
    <text evidence="2">The sequence shown here is derived from an EMBL/GenBank/DDBJ whole genome shotgun (WGS) entry which is preliminary data.</text>
</comment>
<reference evidence="2" key="1">
    <citation type="submission" date="2022-08" db="EMBL/GenBank/DDBJ databases">
        <title>Novel sulphate-reducing endosymbionts in the free-living metamonad Anaeramoeba.</title>
        <authorList>
            <person name="Jerlstrom-Hultqvist J."/>
            <person name="Cepicka I."/>
            <person name="Gallot-Lavallee L."/>
            <person name="Salas-Leiva D."/>
            <person name="Curtis B.A."/>
            <person name="Zahonova K."/>
            <person name="Pipaliya S."/>
            <person name="Dacks J."/>
            <person name="Roger A.J."/>
        </authorList>
    </citation>
    <scope>NUCLEOTIDE SEQUENCE</scope>
    <source>
        <strain evidence="2">Busselton2</strain>
    </source>
</reference>
<keyword evidence="1" id="KW-0472">Membrane</keyword>
<feature type="transmembrane region" description="Helical" evidence="1">
    <location>
        <begin position="6"/>
        <end position="23"/>
    </location>
</feature>